<keyword evidence="2 4" id="KW-0547">Nucleotide-binding</keyword>
<dbReference type="InterPro" id="IPR052032">
    <property type="entry name" value="ATP-dep_AA_Ligase"/>
</dbReference>
<keyword evidence="1" id="KW-0436">Ligase</keyword>
<dbReference type="Proteomes" id="UP000198949">
    <property type="component" value="Unassembled WGS sequence"/>
</dbReference>
<dbReference type="PANTHER" id="PTHR43585">
    <property type="entry name" value="FUMIPYRROLE BIOSYNTHESIS PROTEIN C"/>
    <property type="match status" value="1"/>
</dbReference>
<evidence type="ECO:0000256" key="1">
    <source>
        <dbReference type="ARBA" id="ARBA00022598"/>
    </source>
</evidence>
<organism evidence="6 7">
    <name type="scientific">Glycomyces harbinensis</name>
    <dbReference type="NCBI Taxonomy" id="58114"/>
    <lineage>
        <taxon>Bacteria</taxon>
        <taxon>Bacillati</taxon>
        <taxon>Actinomycetota</taxon>
        <taxon>Actinomycetes</taxon>
        <taxon>Glycomycetales</taxon>
        <taxon>Glycomycetaceae</taxon>
        <taxon>Glycomyces</taxon>
    </lineage>
</organism>
<evidence type="ECO:0000259" key="5">
    <source>
        <dbReference type="PROSITE" id="PS50975"/>
    </source>
</evidence>
<dbReference type="PANTHER" id="PTHR43585:SF2">
    <property type="entry name" value="ATP-GRASP ENZYME FSQD"/>
    <property type="match status" value="1"/>
</dbReference>
<proteinExistence type="predicted"/>
<keyword evidence="3 4" id="KW-0067">ATP-binding</keyword>
<evidence type="ECO:0000256" key="2">
    <source>
        <dbReference type="ARBA" id="ARBA00022741"/>
    </source>
</evidence>
<name>A0A1G7D3S0_9ACTN</name>
<dbReference type="Pfam" id="PF13535">
    <property type="entry name" value="ATP-grasp_4"/>
    <property type="match status" value="1"/>
</dbReference>
<evidence type="ECO:0000313" key="6">
    <source>
        <dbReference type="EMBL" id="SDE45670.1"/>
    </source>
</evidence>
<dbReference type="GO" id="GO:0046872">
    <property type="term" value="F:metal ion binding"/>
    <property type="evidence" value="ECO:0007669"/>
    <property type="project" value="InterPro"/>
</dbReference>
<evidence type="ECO:0000256" key="3">
    <source>
        <dbReference type="ARBA" id="ARBA00022840"/>
    </source>
</evidence>
<dbReference type="Gene3D" id="3.40.50.20">
    <property type="match status" value="1"/>
</dbReference>
<dbReference type="Pfam" id="PF18130">
    <property type="entry name" value="ATPgrasp_N"/>
    <property type="match status" value="1"/>
</dbReference>
<protein>
    <submittedName>
        <fullName evidence="6">ATP-grasp domain-containing protein</fullName>
    </submittedName>
</protein>
<dbReference type="SUPFAM" id="SSF56059">
    <property type="entry name" value="Glutathione synthetase ATP-binding domain-like"/>
    <property type="match status" value="1"/>
</dbReference>
<dbReference type="AlphaFoldDB" id="A0A1G7D3S0"/>
<dbReference type="GO" id="GO:0016874">
    <property type="term" value="F:ligase activity"/>
    <property type="evidence" value="ECO:0007669"/>
    <property type="project" value="UniProtKB-KW"/>
</dbReference>
<dbReference type="Pfam" id="PF18603">
    <property type="entry name" value="LAL_C2"/>
    <property type="match status" value="1"/>
</dbReference>
<gene>
    <name evidence="6" type="ORF">SAMN05216270_12276</name>
</gene>
<dbReference type="RefSeq" id="WP_177155107.1">
    <property type="nucleotide sequence ID" value="NZ_FNAD01000022.1"/>
</dbReference>
<dbReference type="InterPro" id="IPR040570">
    <property type="entry name" value="LAL_C2"/>
</dbReference>
<evidence type="ECO:0000256" key="4">
    <source>
        <dbReference type="PROSITE-ProRule" id="PRU00409"/>
    </source>
</evidence>
<dbReference type="Gene3D" id="3.30.470.20">
    <property type="entry name" value="ATP-grasp fold, B domain"/>
    <property type="match status" value="1"/>
</dbReference>
<sequence length="406" mass="43938">MAKTIVVLGGRLNVLEGARDAGVNVVLVHMPGRYDPVAEELCEEIVHLDFTDVDAVAEEVRRQQSRRQIHRIVSLTETGLLPAAILNDRFGLGGNPLAAVRRLVDKNAMRACLDDVGLSPVRYRVVSQLEDAVGFFREGPDGIVLKPPCGAASRDVHLIRTLDELRSAWRRLPHGGSLPVLAEELLTGTEISVESFSTRGRHVLMATSQKVLNDALVEVGHTMPATLTDEQLDQVASVTYRFLDAVGLHEGPAHTELMLTAAGPRVIESHNRIGGGKMSELVQHAYGVDLARLAVSVPLGVEDGPEYSPPVRGGAAIRFFTPEPGVVVDVTGTDAFDAAADLELDMPLRPGDEVTEIRDSFDRIFGSVMAWGADPRLAVERCQEVLHHITISTKSLTESGSRDVVV</sequence>
<dbReference type="STRING" id="58114.SAMN05216270_12276"/>
<dbReference type="EMBL" id="FNAD01000022">
    <property type="protein sequence ID" value="SDE45670.1"/>
    <property type="molecule type" value="Genomic_DNA"/>
</dbReference>
<dbReference type="PROSITE" id="PS50975">
    <property type="entry name" value="ATP_GRASP"/>
    <property type="match status" value="1"/>
</dbReference>
<reference evidence="7" key="1">
    <citation type="submission" date="2016-10" db="EMBL/GenBank/DDBJ databases">
        <authorList>
            <person name="Varghese N."/>
            <person name="Submissions S."/>
        </authorList>
    </citation>
    <scope>NUCLEOTIDE SEQUENCE [LARGE SCALE GENOMIC DNA]</scope>
    <source>
        <strain evidence="7">CGMCC 4.3516</strain>
    </source>
</reference>
<keyword evidence="7" id="KW-1185">Reference proteome</keyword>
<dbReference type="InterPro" id="IPR041472">
    <property type="entry name" value="BL00235/CARNS1_N"/>
</dbReference>
<feature type="domain" description="ATP-grasp" evidence="5">
    <location>
        <begin position="110"/>
        <end position="299"/>
    </location>
</feature>
<dbReference type="GO" id="GO:0005524">
    <property type="term" value="F:ATP binding"/>
    <property type="evidence" value="ECO:0007669"/>
    <property type="project" value="UniProtKB-UniRule"/>
</dbReference>
<evidence type="ECO:0000313" key="7">
    <source>
        <dbReference type="Proteomes" id="UP000198949"/>
    </source>
</evidence>
<dbReference type="InterPro" id="IPR011761">
    <property type="entry name" value="ATP-grasp"/>
</dbReference>
<accession>A0A1G7D3S0</accession>